<dbReference type="KEGG" id="cpy:Cphy_1488"/>
<sequence>MIKGAKAPEWKLKMEKIIVVRGGGDIATGTIHKLYQSGFPVVVLEIENPSTIRRKVAFSEAMYEREATVEGVTCKRADHFDQINEILAEGKIPIIKDENCDILNYIKPLALVDGILAKKNLGTKNTMAPITIALGPGFEAGVDVDAVVETQRGHDLGRIILEGFATKNTGIPGIIGGYGIERVIHSPATGIIKNISHISDTVTKGQAIAYIGDTKVEASIDGILRGIIKDGYPVVKGLKIADIDPRIEEKKNCFTISDKARCIGGSVLESILYLRRKKNLS</sequence>
<dbReference type="eggNOG" id="COG3608">
    <property type="taxonomic scope" value="Bacteria"/>
</dbReference>
<proteinExistence type="predicted"/>
<organism evidence="1 2">
    <name type="scientific">Lachnoclostridium phytofermentans (strain ATCC 700394 / DSM 18823 / ISDg)</name>
    <name type="common">Clostridium phytofermentans</name>
    <dbReference type="NCBI Taxonomy" id="357809"/>
    <lineage>
        <taxon>Bacteria</taxon>
        <taxon>Bacillati</taxon>
        <taxon>Bacillota</taxon>
        <taxon>Clostridia</taxon>
        <taxon>Lachnospirales</taxon>
        <taxon>Lachnospiraceae</taxon>
    </lineage>
</organism>
<dbReference type="STRING" id="357809.Cphy_1488"/>
<dbReference type="Proteomes" id="UP000000370">
    <property type="component" value="Chromosome"/>
</dbReference>
<dbReference type="NCBIfam" id="TIGR03309">
    <property type="entry name" value="matur_yqeB"/>
    <property type="match status" value="1"/>
</dbReference>
<name>A9KPW3_LACP7</name>
<evidence type="ECO:0000313" key="2">
    <source>
        <dbReference type="Proteomes" id="UP000000370"/>
    </source>
</evidence>
<dbReference type="HOGENOM" id="CLU_082089_1_0_9"/>
<protein>
    <recommendedName>
        <fullName evidence="3">Selenium-dependent molybdenum hydroxylase system protein, YqeB family</fullName>
    </recommendedName>
</protein>
<dbReference type="EMBL" id="CP000885">
    <property type="protein sequence ID" value="ABX41862.1"/>
    <property type="molecule type" value="Genomic_DNA"/>
</dbReference>
<gene>
    <name evidence="1" type="ordered locus">Cphy_1488</name>
</gene>
<dbReference type="InterPro" id="IPR017695">
    <property type="entry name" value="Se-dep_Mo_hydrolase_YqeB"/>
</dbReference>
<accession>A9KPW3</accession>
<keyword evidence="2" id="KW-1185">Reference proteome</keyword>
<evidence type="ECO:0000313" key="1">
    <source>
        <dbReference type="EMBL" id="ABX41862.1"/>
    </source>
</evidence>
<reference evidence="2" key="1">
    <citation type="submission" date="2007-11" db="EMBL/GenBank/DDBJ databases">
        <title>Complete genome sequence of Clostridium phytofermentans ISDg.</title>
        <authorList>
            <person name="Leschine S.B."/>
            <person name="Warnick T.A."/>
            <person name="Blanchard J.L."/>
            <person name="Schnell D.J."/>
            <person name="Petit E.L."/>
            <person name="LaTouf W.G."/>
            <person name="Copeland A."/>
            <person name="Lucas S."/>
            <person name="Lapidus A."/>
            <person name="Barry K."/>
            <person name="Glavina del Rio T."/>
            <person name="Dalin E."/>
            <person name="Tice H."/>
            <person name="Pitluck S."/>
            <person name="Kiss H."/>
            <person name="Brettin T."/>
            <person name="Bruce D."/>
            <person name="Detter J.C."/>
            <person name="Han C."/>
            <person name="Kuske C."/>
            <person name="Schmutz J."/>
            <person name="Larimer F."/>
            <person name="Land M."/>
            <person name="Hauser L."/>
            <person name="Kyrpides N."/>
            <person name="Kim E.A."/>
            <person name="Richardson P."/>
        </authorList>
    </citation>
    <scope>NUCLEOTIDE SEQUENCE [LARGE SCALE GENOMIC DNA]</scope>
    <source>
        <strain evidence="2">ATCC 700394 / DSM 18823 / ISDg</strain>
    </source>
</reference>
<dbReference type="AlphaFoldDB" id="A9KPW3"/>
<evidence type="ECO:0008006" key="3">
    <source>
        <dbReference type="Google" id="ProtNLM"/>
    </source>
</evidence>